<feature type="compositionally biased region" description="Low complexity" evidence="1">
    <location>
        <begin position="98"/>
        <end position="107"/>
    </location>
</feature>
<feature type="compositionally biased region" description="Polar residues" evidence="1">
    <location>
        <begin position="140"/>
        <end position="154"/>
    </location>
</feature>
<name>A0A9W8NHB4_9PEZI</name>
<feature type="compositionally biased region" description="Basic and acidic residues" evidence="1">
    <location>
        <begin position="111"/>
        <end position="125"/>
    </location>
</feature>
<feature type="region of interest" description="Disordered" evidence="1">
    <location>
        <begin position="409"/>
        <end position="461"/>
    </location>
</feature>
<dbReference type="AlphaFoldDB" id="A0A9W8NHB4"/>
<organism evidence="2 3">
    <name type="scientific">Xylaria arbuscula</name>
    <dbReference type="NCBI Taxonomy" id="114810"/>
    <lineage>
        <taxon>Eukaryota</taxon>
        <taxon>Fungi</taxon>
        <taxon>Dikarya</taxon>
        <taxon>Ascomycota</taxon>
        <taxon>Pezizomycotina</taxon>
        <taxon>Sordariomycetes</taxon>
        <taxon>Xylariomycetidae</taxon>
        <taxon>Xylariales</taxon>
        <taxon>Xylariaceae</taxon>
        <taxon>Xylaria</taxon>
    </lineage>
</organism>
<evidence type="ECO:0000313" key="2">
    <source>
        <dbReference type="EMBL" id="KAJ3576311.1"/>
    </source>
</evidence>
<evidence type="ECO:0000256" key="1">
    <source>
        <dbReference type="SAM" id="MobiDB-lite"/>
    </source>
</evidence>
<proteinExistence type="predicted"/>
<evidence type="ECO:0000313" key="3">
    <source>
        <dbReference type="Proteomes" id="UP001148614"/>
    </source>
</evidence>
<dbReference type="VEuPathDB" id="FungiDB:F4678DRAFT_465864"/>
<gene>
    <name evidence="2" type="ORF">NPX13_g3743</name>
</gene>
<feature type="compositionally biased region" description="Low complexity" evidence="1">
    <location>
        <begin position="480"/>
        <end position="491"/>
    </location>
</feature>
<reference evidence="2" key="1">
    <citation type="submission" date="2022-07" db="EMBL/GenBank/DDBJ databases">
        <title>Genome Sequence of Xylaria arbuscula.</title>
        <authorList>
            <person name="Buettner E."/>
        </authorList>
    </citation>
    <scope>NUCLEOTIDE SEQUENCE</scope>
    <source>
        <strain evidence="2">VT107</strain>
    </source>
</reference>
<feature type="compositionally biased region" description="Polar residues" evidence="1">
    <location>
        <begin position="274"/>
        <end position="291"/>
    </location>
</feature>
<keyword evidence="3" id="KW-1185">Reference proteome</keyword>
<feature type="compositionally biased region" description="Low complexity" evidence="1">
    <location>
        <begin position="213"/>
        <end position="229"/>
    </location>
</feature>
<feature type="region of interest" description="Disordered" evidence="1">
    <location>
        <begin position="324"/>
        <end position="350"/>
    </location>
</feature>
<dbReference type="EMBL" id="JANPWZ010000484">
    <property type="protein sequence ID" value="KAJ3576311.1"/>
    <property type="molecule type" value="Genomic_DNA"/>
</dbReference>
<feature type="region of interest" description="Disordered" evidence="1">
    <location>
        <begin position="1"/>
        <end position="293"/>
    </location>
</feature>
<feature type="compositionally biased region" description="Polar residues" evidence="1">
    <location>
        <begin position="73"/>
        <end position="88"/>
    </location>
</feature>
<feature type="compositionally biased region" description="Polar residues" evidence="1">
    <location>
        <begin position="194"/>
        <end position="212"/>
    </location>
</feature>
<dbReference type="Proteomes" id="UP001148614">
    <property type="component" value="Unassembled WGS sequence"/>
</dbReference>
<comment type="caution">
    <text evidence="2">The sequence shown here is derived from an EMBL/GenBank/DDBJ whole genome shotgun (WGS) entry which is preliminary data.</text>
</comment>
<feature type="compositionally biased region" description="Polar residues" evidence="1">
    <location>
        <begin position="55"/>
        <end position="64"/>
    </location>
</feature>
<protein>
    <submittedName>
        <fullName evidence="2">Uncharacterized protein</fullName>
    </submittedName>
</protein>
<sequence length="786" mass="86221">MPSFDEFAGSNPTTPGRPQPGRAPTSATRESKPGPPPPPRTAYQKQKQEAAFGTSKKTGFTPRSSVADEPPVTNKNYYTNRFHPTSFTEPEPMSETPSQGAGASAAADPFAEMRDQFMDNLDTRQRTPYHTPGGEKTHLFGSSQGLGRSTSTRTPPRPFEMPGSFPRPRHRSASPSRSSSNDGGSEDSAKTKMNGASSRNHTSTQPTASGSRPTATSYTEPSSSSTTAPGQPNGNGPSVYAPQTFPTRYQAQFTTATTIPRPSWSCERNDQESDWSSSFMNYQLPTPSSEGNLPHDFNTLLPIERNQRETIDRLVKKYSMNHKSLSGNRDVMDGRQHRTSSNPSTNHNKVKLNANSAASSFAFGDGPGLSKTSTGYNGFARFARNSTENINTRFAGDEMDDEWQFNAGSASANEATTPSKPRPQSRNRPIRRQTPLSKSTIPTEVPQAQEAPDGATADANGFSAGVWNEQIGTQHFEPQSTNSTSTSPTRRTTSRRSKTFRMTAGTAAVVDEESETPPDEPGPSFSVPDAMDIDTPPTEKTKGAANPPPADSARTYFTEPHRPDWRAGDVNSVTSKTSGPTSTVDGAKDGPSKMNGHQPEVSVADQPSSKHVGSEDTEDFLATFKEFKKVEPFMEPSPKGLGSFEDLKSTLPFESQPSEQLPLDIKPPGGPLEFPLPPVAPRLPPTMGVAGIRPNNSSFRKYTQDFNNYMEKWQVFNKKVITHFSTRQEEFNSRRSRRGANWLEEGVRDYLIEVDQDLDVQKKHLDACAEHRKRVAEYMDFKDRVR</sequence>
<accession>A0A9W8NHB4</accession>
<feature type="compositionally biased region" description="Polar residues" evidence="1">
    <location>
        <begin position="571"/>
        <end position="584"/>
    </location>
</feature>
<feature type="compositionally biased region" description="Polar residues" evidence="1">
    <location>
        <begin position="409"/>
        <end position="422"/>
    </location>
</feature>
<feature type="region of interest" description="Disordered" evidence="1">
    <location>
        <begin position="473"/>
        <end position="615"/>
    </location>
</feature>
<feature type="compositionally biased region" description="Polar residues" evidence="1">
    <location>
        <begin position="244"/>
        <end position="260"/>
    </location>
</feature>